<dbReference type="OrthoDB" id="3945665at2759"/>
<protein>
    <submittedName>
        <fullName evidence="2">Uncharacterized protein</fullName>
    </submittedName>
</protein>
<organism evidence="2 3">
    <name type="scientific">Bimuria novae-zelandiae CBS 107.79</name>
    <dbReference type="NCBI Taxonomy" id="1447943"/>
    <lineage>
        <taxon>Eukaryota</taxon>
        <taxon>Fungi</taxon>
        <taxon>Dikarya</taxon>
        <taxon>Ascomycota</taxon>
        <taxon>Pezizomycotina</taxon>
        <taxon>Dothideomycetes</taxon>
        <taxon>Pleosporomycetidae</taxon>
        <taxon>Pleosporales</taxon>
        <taxon>Massarineae</taxon>
        <taxon>Didymosphaeriaceae</taxon>
        <taxon>Bimuria</taxon>
    </lineage>
</organism>
<sequence>MAASQADGANGAGEVLTQDKLPTESAVHMPNKAPKEITIAERDCTSGYNSDKGSILDVPSEASADTCIESEAIVTPTRTPTGDGKATRQATSESPPDPLAKKEKATVAQEAVKPRLDNGPRIRAGKVEEGTNPGSPPIMLPNVDKMSQIEVVQAEYARCAAAIIYIFITQHTKNGESTQDRDPATEKPSAVVLCNSNSLEDARDAKRGEIKDTTNKTITV</sequence>
<dbReference type="AlphaFoldDB" id="A0A6A5VGY6"/>
<feature type="region of interest" description="Disordered" evidence="1">
    <location>
        <begin position="1"/>
        <end position="34"/>
    </location>
</feature>
<gene>
    <name evidence="2" type="ORF">BU23DRAFT_551408</name>
</gene>
<keyword evidence="3" id="KW-1185">Reference proteome</keyword>
<feature type="region of interest" description="Disordered" evidence="1">
    <location>
        <begin position="71"/>
        <end position="141"/>
    </location>
</feature>
<evidence type="ECO:0000313" key="3">
    <source>
        <dbReference type="Proteomes" id="UP000800036"/>
    </source>
</evidence>
<dbReference type="Proteomes" id="UP000800036">
    <property type="component" value="Unassembled WGS sequence"/>
</dbReference>
<proteinExistence type="predicted"/>
<feature type="compositionally biased region" description="Basic and acidic residues" evidence="1">
    <location>
        <begin position="112"/>
        <end position="129"/>
    </location>
</feature>
<accession>A0A6A5VGY6</accession>
<name>A0A6A5VGY6_9PLEO</name>
<dbReference type="EMBL" id="ML976666">
    <property type="protein sequence ID" value="KAF1976454.1"/>
    <property type="molecule type" value="Genomic_DNA"/>
</dbReference>
<evidence type="ECO:0000313" key="2">
    <source>
        <dbReference type="EMBL" id="KAF1976454.1"/>
    </source>
</evidence>
<evidence type="ECO:0000256" key="1">
    <source>
        <dbReference type="SAM" id="MobiDB-lite"/>
    </source>
</evidence>
<reference evidence="2" key="1">
    <citation type="journal article" date="2020" name="Stud. Mycol.">
        <title>101 Dothideomycetes genomes: a test case for predicting lifestyles and emergence of pathogens.</title>
        <authorList>
            <person name="Haridas S."/>
            <person name="Albert R."/>
            <person name="Binder M."/>
            <person name="Bloem J."/>
            <person name="Labutti K."/>
            <person name="Salamov A."/>
            <person name="Andreopoulos B."/>
            <person name="Baker S."/>
            <person name="Barry K."/>
            <person name="Bills G."/>
            <person name="Bluhm B."/>
            <person name="Cannon C."/>
            <person name="Castanera R."/>
            <person name="Culley D."/>
            <person name="Daum C."/>
            <person name="Ezra D."/>
            <person name="Gonzalez J."/>
            <person name="Henrissat B."/>
            <person name="Kuo A."/>
            <person name="Liang C."/>
            <person name="Lipzen A."/>
            <person name="Lutzoni F."/>
            <person name="Magnuson J."/>
            <person name="Mondo S."/>
            <person name="Nolan M."/>
            <person name="Ohm R."/>
            <person name="Pangilinan J."/>
            <person name="Park H.-J."/>
            <person name="Ramirez L."/>
            <person name="Alfaro M."/>
            <person name="Sun H."/>
            <person name="Tritt A."/>
            <person name="Yoshinaga Y."/>
            <person name="Zwiers L.-H."/>
            <person name="Turgeon B."/>
            <person name="Goodwin S."/>
            <person name="Spatafora J."/>
            <person name="Crous P."/>
            <person name="Grigoriev I."/>
        </authorList>
    </citation>
    <scope>NUCLEOTIDE SEQUENCE</scope>
    <source>
        <strain evidence="2">CBS 107.79</strain>
    </source>
</reference>